<sequence>MRYLLNERSIIDVYVEHVCDEPDILYMLECGSIPCDAVDEINDIGPSVVNKDVVYEDDEFFDAVHSEGEINDEDEEVHDEEEEVHDDEDEIDDEEVHDDEVEVHDDEQNDEDEFLDALLSDVDDEEVVEAIVMRKMKMKRSMNSLYVQMQEPEEVLMYGLTLHGLMLGLR</sequence>
<dbReference type="Proteomes" id="UP001054252">
    <property type="component" value="Unassembled WGS sequence"/>
</dbReference>
<keyword evidence="3" id="KW-1185">Reference proteome</keyword>
<dbReference type="AlphaFoldDB" id="A0AAV5LA57"/>
<proteinExistence type="predicted"/>
<name>A0AAV5LA57_9ROSI</name>
<feature type="compositionally biased region" description="Acidic residues" evidence="1">
    <location>
        <begin position="69"/>
        <end position="110"/>
    </location>
</feature>
<protein>
    <submittedName>
        <fullName evidence="2">Uncharacterized protein</fullName>
    </submittedName>
</protein>
<gene>
    <name evidence="2" type="ORF">SLEP1_g42122</name>
</gene>
<feature type="region of interest" description="Disordered" evidence="1">
    <location>
        <begin position="66"/>
        <end position="110"/>
    </location>
</feature>
<reference evidence="2 3" key="1">
    <citation type="journal article" date="2021" name="Commun. Biol.">
        <title>The genome of Shorea leprosula (Dipterocarpaceae) highlights the ecological relevance of drought in aseasonal tropical rainforests.</title>
        <authorList>
            <person name="Ng K.K.S."/>
            <person name="Kobayashi M.J."/>
            <person name="Fawcett J.A."/>
            <person name="Hatakeyama M."/>
            <person name="Paape T."/>
            <person name="Ng C.H."/>
            <person name="Ang C.C."/>
            <person name="Tnah L.H."/>
            <person name="Lee C.T."/>
            <person name="Nishiyama T."/>
            <person name="Sese J."/>
            <person name="O'Brien M.J."/>
            <person name="Copetti D."/>
            <person name="Mohd Noor M.I."/>
            <person name="Ong R.C."/>
            <person name="Putra M."/>
            <person name="Sireger I.Z."/>
            <person name="Indrioko S."/>
            <person name="Kosugi Y."/>
            <person name="Izuno A."/>
            <person name="Isagi Y."/>
            <person name="Lee S.L."/>
            <person name="Shimizu K.K."/>
        </authorList>
    </citation>
    <scope>NUCLEOTIDE SEQUENCE [LARGE SCALE GENOMIC DNA]</scope>
    <source>
        <strain evidence="2">214</strain>
    </source>
</reference>
<evidence type="ECO:0000313" key="2">
    <source>
        <dbReference type="EMBL" id="GKV33642.1"/>
    </source>
</evidence>
<evidence type="ECO:0000256" key="1">
    <source>
        <dbReference type="SAM" id="MobiDB-lite"/>
    </source>
</evidence>
<dbReference type="EMBL" id="BPVZ01000101">
    <property type="protein sequence ID" value="GKV33642.1"/>
    <property type="molecule type" value="Genomic_DNA"/>
</dbReference>
<organism evidence="2 3">
    <name type="scientific">Rubroshorea leprosula</name>
    <dbReference type="NCBI Taxonomy" id="152421"/>
    <lineage>
        <taxon>Eukaryota</taxon>
        <taxon>Viridiplantae</taxon>
        <taxon>Streptophyta</taxon>
        <taxon>Embryophyta</taxon>
        <taxon>Tracheophyta</taxon>
        <taxon>Spermatophyta</taxon>
        <taxon>Magnoliopsida</taxon>
        <taxon>eudicotyledons</taxon>
        <taxon>Gunneridae</taxon>
        <taxon>Pentapetalae</taxon>
        <taxon>rosids</taxon>
        <taxon>malvids</taxon>
        <taxon>Malvales</taxon>
        <taxon>Dipterocarpaceae</taxon>
        <taxon>Rubroshorea</taxon>
    </lineage>
</organism>
<evidence type="ECO:0000313" key="3">
    <source>
        <dbReference type="Proteomes" id="UP001054252"/>
    </source>
</evidence>
<accession>A0AAV5LA57</accession>
<comment type="caution">
    <text evidence="2">The sequence shown here is derived from an EMBL/GenBank/DDBJ whole genome shotgun (WGS) entry which is preliminary data.</text>
</comment>